<dbReference type="EMBL" id="AMFJ01034310">
    <property type="protein sequence ID" value="EKD29708.1"/>
    <property type="molecule type" value="Genomic_DNA"/>
</dbReference>
<name>K1YBJ4_9BACT</name>
<feature type="non-terminal residue" evidence="1">
    <location>
        <position position="83"/>
    </location>
</feature>
<accession>K1YBJ4</accession>
<dbReference type="AlphaFoldDB" id="K1YBJ4"/>
<organism evidence="1">
    <name type="scientific">uncultured bacterium</name>
    <name type="common">gcode 4</name>
    <dbReference type="NCBI Taxonomy" id="1234023"/>
    <lineage>
        <taxon>Bacteria</taxon>
        <taxon>environmental samples</taxon>
    </lineage>
</organism>
<evidence type="ECO:0000313" key="1">
    <source>
        <dbReference type="EMBL" id="EKD29708.1"/>
    </source>
</evidence>
<reference evidence="1" key="1">
    <citation type="journal article" date="2012" name="Science">
        <title>Fermentation, hydrogen, and sulfur metabolism in multiple uncultivated bacterial phyla.</title>
        <authorList>
            <person name="Wrighton K.C."/>
            <person name="Thomas B.C."/>
            <person name="Sharon I."/>
            <person name="Miller C.S."/>
            <person name="Castelle C.J."/>
            <person name="VerBerkmoes N.C."/>
            <person name="Wilkins M.J."/>
            <person name="Hettich R.L."/>
            <person name="Lipton M.S."/>
            <person name="Williams K.H."/>
            <person name="Long P.E."/>
            <person name="Banfield J.F."/>
        </authorList>
    </citation>
    <scope>NUCLEOTIDE SEQUENCE [LARGE SCALE GENOMIC DNA]</scope>
</reference>
<protein>
    <submittedName>
        <fullName evidence="1">Uncharacterized protein</fullName>
    </submittedName>
</protein>
<gene>
    <name evidence="1" type="ORF">ACD_78C00310G0001</name>
</gene>
<comment type="caution">
    <text evidence="1">The sequence shown here is derived from an EMBL/GenBank/DDBJ whole genome shotgun (WGS) entry which is preliminary data.</text>
</comment>
<sequence length="83" mass="10245">MFINFRQKGIKSVKIFLITDECIIDFLEKFLCLLYFSLLDNYLWSWCFRTIIRTHKMKDKKYITFLSYHTFFINAKNRTTKKL</sequence>
<proteinExistence type="predicted"/>